<dbReference type="GO" id="GO:0009507">
    <property type="term" value="C:chloroplast"/>
    <property type="evidence" value="ECO:0007669"/>
    <property type="project" value="TreeGrafter"/>
</dbReference>
<dbReference type="EnsemblPlants" id="Kaladp0101s0007.1.v1.1">
    <property type="protein sequence ID" value="Kaladp0101s0007.1.v1.1"/>
    <property type="gene ID" value="Kaladp0101s0007.v1.1"/>
</dbReference>
<evidence type="ECO:0000256" key="1">
    <source>
        <dbReference type="SAM" id="MobiDB-lite"/>
    </source>
</evidence>
<organism evidence="2 3">
    <name type="scientific">Kalanchoe fedtschenkoi</name>
    <name type="common">Lavender scallops</name>
    <name type="synonym">South American air plant</name>
    <dbReference type="NCBI Taxonomy" id="63787"/>
    <lineage>
        <taxon>Eukaryota</taxon>
        <taxon>Viridiplantae</taxon>
        <taxon>Streptophyta</taxon>
        <taxon>Embryophyta</taxon>
        <taxon>Tracheophyta</taxon>
        <taxon>Spermatophyta</taxon>
        <taxon>Magnoliopsida</taxon>
        <taxon>eudicotyledons</taxon>
        <taxon>Gunneridae</taxon>
        <taxon>Pentapetalae</taxon>
        <taxon>Saxifragales</taxon>
        <taxon>Crassulaceae</taxon>
        <taxon>Kalanchoe</taxon>
    </lineage>
</organism>
<dbReference type="AlphaFoldDB" id="A0A7N0V5I1"/>
<dbReference type="Proteomes" id="UP000594263">
    <property type="component" value="Unplaced"/>
</dbReference>
<feature type="region of interest" description="Disordered" evidence="1">
    <location>
        <begin position="32"/>
        <end position="59"/>
    </location>
</feature>
<proteinExistence type="predicted"/>
<dbReference type="PANTHER" id="PTHR36374:SF1">
    <property type="entry name" value="OS01G0969000 PROTEIN"/>
    <property type="match status" value="1"/>
</dbReference>
<sequence length="125" mass="13844">MPETNSALEQSEKPPNPFVSLLHSLRLPFPIPFPPPAKSDPRNPADTPAETAVSNKTDVVRFCDPKPAIPPPLKIESEESAQSAAVVWQVYALGGYLLARWIWGKWKEKHNKDQPSDENPPPANN</sequence>
<dbReference type="PANTHER" id="PTHR36374">
    <property type="entry name" value="OS01G0969000 PROTEIN"/>
    <property type="match status" value="1"/>
</dbReference>
<dbReference type="Gramene" id="Kaladp0101s0007.1.v1.1">
    <property type="protein sequence ID" value="Kaladp0101s0007.1.v1.1"/>
    <property type="gene ID" value="Kaladp0101s0007.v1.1"/>
</dbReference>
<name>A0A7N0V5I1_KALFE</name>
<dbReference type="OMA" id="WNEHKER"/>
<reference evidence="2" key="1">
    <citation type="submission" date="2021-01" db="UniProtKB">
        <authorList>
            <consortium name="EnsemblPlants"/>
        </authorList>
    </citation>
    <scope>IDENTIFICATION</scope>
</reference>
<protein>
    <submittedName>
        <fullName evidence="2">Uncharacterized protein</fullName>
    </submittedName>
</protein>
<evidence type="ECO:0000313" key="3">
    <source>
        <dbReference type="Proteomes" id="UP000594263"/>
    </source>
</evidence>
<evidence type="ECO:0000313" key="2">
    <source>
        <dbReference type="EnsemblPlants" id="Kaladp0101s0007.1.v1.1"/>
    </source>
</evidence>
<keyword evidence="3" id="KW-1185">Reference proteome</keyword>
<accession>A0A7N0V5I1</accession>